<evidence type="ECO:0000256" key="4">
    <source>
        <dbReference type="SAM" id="MobiDB-lite"/>
    </source>
</evidence>
<feature type="compositionally biased region" description="Low complexity" evidence="4">
    <location>
        <begin position="173"/>
        <end position="193"/>
    </location>
</feature>
<dbReference type="STRING" id="331657.A0A4U0XPB7"/>
<evidence type="ECO:0000313" key="6">
    <source>
        <dbReference type="EMBL" id="TKA78257.1"/>
    </source>
</evidence>
<feature type="compositionally biased region" description="Low complexity" evidence="4">
    <location>
        <begin position="200"/>
        <end position="212"/>
    </location>
</feature>
<evidence type="ECO:0000256" key="1">
    <source>
        <dbReference type="ARBA" id="ARBA00010605"/>
    </source>
</evidence>
<feature type="domain" description="Ribosomal protein L9" evidence="5">
    <location>
        <begin position="53"/>
        <end position="98"/>
    </location>
</feature>
<comment type="similarity">
    <text evidence="1">Belongs to the bacterial ribosomal protein bL9 family.</text>
</comment>
<keyword evidence="7" id="KW-1185">Reference proteome</keyword>
<dbReference type="InterPro" id="IPR009027">
    <property type="entry name" value="Ribosomal_bL9/RNase_H1_N"/>
</dbReference>
<proteinExistence type="inferred from homology"/>
<dbReference type="Gene3D" id="3.40.5.10">
    <property type="entry name" value="Ribosomal protein L9, N-terminal domain"/>
    <property type="match status" value="1"/>
</dbReference>
<reference evidence="6 7" key="1">
    <citation type="submission" date="2017-03" db="EMBL/GenBank/DDBJ databases">
        <title>Genomes of endolithic fungi from Antarctica.</title>
        <authorList>
            <person name="Coleine C."/>
            <person name="Masonjones S."/>
            <person name="Stajich J.E."/>
        </authorList>
    </citation>
    <scope>NUCLEOTIDE SEQUENCE [LARGE SCALE GENOMIC DNA]</scope>
    <source>
        <strain evidence="6 7">CCFEE 5187</strain>
    </source>
</reference>
<dbReference type="Proteomes" id="UP000308768">
    <property type="component" value="Unassembled WGS sequence"/>
</dbReference>
<comment type="caution">
    <text evidence="6">The sequence shown here is derived from an EMBL/GenBank/DDBJ whole genome shotgun (WGS) entry which is preliminary data.</text>
</comment>
<dbReference type="GO" id="GO:0005840">
    <property type="term" value="C:ribosome"/>
    <property type="evidence" value="ECO:0007669"/>
    <property type="project" value="UniProtKB-KW"/>
</dbReference>
<dbReference type="SUPFAM" id="SSF55658">
    <property type="entry name" value="L9 N-domain-like"/>
    <property type="match status" value="1"/>
</dbReference>
<dbReference type="Pfam" id="PF01281">
    <property type="entry name" value="Ribosomal_L9_N"/>
    <property type="match status" value="1"/>
</dbReference>
<evidence type="ECO:0000256" key="2">
    <source>
        <dbReference type="ARBA" id="ARBA00022980"/>
    </source>
</evidence>
<dbReference type="OrthoDB" id="5555409at2759"/>
<dbReference type="AlphaFoldDB" id="A0A4U0XPB7"/>
<evidence type="ECO:0000313" key="7">
    <source>
        <dbReference type="Proteomes" id="UP000308768"/>
    </source>
</evidence>
<protein>
    <recommendedName>
        <fullName evidence="5">Ribosomal protein L9 domain-containing protein</fullName>
    </recommendedName>
</protein>
<keyword evidence="2" id="KW-0689">Ribosomal protein</keyword>
<dbReference type="EMBL" id="NAJN01000150">
    <property type="protein sequence ID" value="TKA78257.1"/>
    <property type="molecule type" value="Genomic_DNA"/>
</dbReference>
<evidence type="ECO:0000259" key="5">
    <source>
        <dbReference type="Pfam" id="PF01281"/>
    </source>
</evidence>
<name>A0A4U0XPB7_9PEZI</name>
<feature type="region of interest" description="Disordered" evidence="4">
    <location>
        <begin position="164"/>
        <end position="212"/>
    </location>
</feature>
<accession>A0A4U0XPB7</accession>
<dbReference type="InterPro" id="IPR036935">
    <property type="entry name" value="Ribosomal_bL9_N_sf"/>
</dbReference>
<dbReference type="InterPro" id="IPR020070">
    <property type="entry name" value="Ribosomal_bL9_N"/>
</dbReference>
<sequence length="293" mass="31617">MATPIRLRPSLLPQCSACTRRLTNAGLDGYSNHSFQQQVRGKKKASNVPSTLTVRLLKPVETFGKAGAYVPISVGQMRNEWFPRRIAEYVTSAALKDLHARNVPIERDFEAGLTPLEAKKVASDSSTVAAPAAQKARAIEVERLSPQRSLELLTILLPPHLDFYRTPNPPTASPSSPSASSTPVTPHPSIHPSASPPPITTTTTTTTTRTPIFGSVSTTDILGTIRALMADNDEAARVLLGEDDVRFVGRAAEEMAEDGGRRVRVLGEFEVDIGVRGGEGSVRRRIRVLPGVL</sequence>
<organism evidence="6 7">
    <name type="scientific">Cryomyces minteri</name>
    <dbReference type="NCBI Taxonomy" id="331657"/>
    <lineage>
        <taxon>Eukaryota</taxon>
        <taxon>Fungi</taxon>
        <taxon>Dikarya</taxon>
        <taxon>Ascomycota</taxon>
        <taxon>Pezizomycotina</taxon>
        <taxon>Dothideomycetes</taxon>
        <taxon>Dothideomycetes incertae sedis</taxon>
        <taxon>Cryomyces</taxon>
    </lineage>
</organism>
<keyword evidence="3" id="KW-0687">Ribonucleoprotein</keyword>
<evidence type="ECO:0000256" key="3">
    <source>
        <dbReference type="ARBA" id="ARBA00023274"/>
    </source>
</evidence>
<dbReference type="GO" id="GO:1990904">
    <property type="term" value="C:ribonucleoprotein complex"/>
    <property type="evidence" value="ECO:0007669"/>
    <property type="project" value="UniProtKB-KW"/>
</dbReference>
<gene>
    <name evidence="6" type="ORF">B0A49_02623</name>
</gene>